<evidence type="ECO:0000313" key="1">
    <source>
        <dbReference type="EMBL" id="KAH7980614.1"/>
    </source>
</evidence>
<dbReference type="Proteomes" id="UP000821865">
    <property type="component" value="Chromosome 1"/>
</dbReference>
<keyword evidence="2" id="KW-1185">Reference proteome</keyword>
<evidence type="ECO:0000313" key="2">
    <source>
        <dbReference type="Proteomes" id="UP000821865"/>
    </source>
</evidence>
<reference evidence="1" key="1">
    <citation type="submission" date="2020-05" db="EMBL/GenBank/DDBJ databases">
        <title>Large-scale comparative analyses of tick genomes elucidate their genetic diversity and vector capacities.</title>
        <authorList>
            <person name="Jia N."/>
            <person name="Wang J."/>
            <person name="Shi W."/>
            <person name="Du L."/>
            <person name="Sun Y."/>
            <person name="Zhan W."/>
            <person name="Jiang J."/>
            <person name="Wang Q."/>
            <person name="Zhang B."/>
            <person name="Ji P."/>
            <person name="Sakyi L.B."/>
            <person name="Cui X."/>
            <person name="Yuan T."/>
            <person name="Jiang B."/>
            <person name="Yang W."/>
            <person name="Lam T.T.-Y."/>
            <person name="Chang Q."/>
            <person name="Ding S."/>
            <person name="Wang X."/>
            <person name="Zhu J."/>
            <person name="Ruan X."/>
            <person name="Zhao L."/>
            <person name="Wei J."/>
            <person name="Que T."/>
            <person name="Du C."/>
            <person name="Cheng J."/>
            <person name="Dai P."/>
            <person name="Han X."/>
            <person name="Huang E."/>
            <person name="Gao Y."/>
            <person name="Liu J."/>
            <person name="Shao H."/>
            <person name="Ye R."/>
            <person name="Li L."/>
            <person name="Wei W."/>
            <person name="Wang X."/>
            <person name="Wang C."/>
            <person name="Yang T."/>
            <person name="Huo Q."/>
            <person name="Li W."/>
            <person name="Guo W."/>
            <person name="Chen H."/>
            <person name="Zhou L."/>
            <person name="Ni X."/>
            <person name="Tian J."/>
            <person name="Zhou Y."/>
            <person name="Sheng Y."/>
            <person name="Liu T."/>
            <person name="Pan Y."/>
            <person name="Xia L."/>
            <person name="Li J."/>
            <person name="Zhao F."/>
            <person name="Cao W."/>
        </authorList>
    </citation>
    <scope>NUCLEOTIDE SEQUENCE</scope>
    <source>
        <strain evidence="1">Dsil-2018</strain>
    </source>
</reference>
<gene>
    <name evidence="1" type="ORF">HPB49_017601</name>
</gene>
<protein>
    <submittedName>
        <fullName evidence="1">Uncharacterized protein</fullName>
    </submittedName>
</protein>
<proteinExistence type="predicted"/>
<sequence>MNSPSLHFQNPRPSTSHAASKEGQVWKYVELLASKKNQHSELTPYSQEVEKYLNDPLIPRKDDPLKYWKEHGSSLYPGISKFALRYLPIPATELPSERMFATAGNTVTSRRESLKPGHVEQLLFLHDN</sequence>
<comment type="caution">
    <text evidence="1">The sequence shown here is derived from an EMBL/GenBank/DDBJ whole genome shotgun (WGS) entry which is preliminary data.</text>
</comment>
<organism evidence="1 2">
    <name type="scientific">Dermacentor silvarum</name>
    <name type="common">Tick</name>
    <dbReference type="NCBI Taxonomy" id="543639"/>
    <lineage>
        <taxon>Eukaryota</taxon>
        <taxon>Metazoa</taxon>
        <taxon>Ecdysozoa</taxon>
        <taxon>Arthropoda</taxon>
        <taxon>Chelicerata</taxon>
        <taxon>Arachnida</taxon>
        <taxon>Acari</taxon>
        <taxon>Parasitiformes</taxon>
        <taxon>Ixodida</taxon>
        <taxon>Ixodoidea</taxon>
        <taxon>Ixodidae</taxon>
        <taxon>Rhipicephalinae</taxon>
        <taxon>Dermacentor</taxon>
    </lineage>
</organism>
<dbReference type="EMBL" id="CM023470">
    <property type="protein sequence ID" value="KAH7980614.1"/>
    <property type="molecule type" value="Genomic_DNA"/>
</dbReference>
<name>A0ACB8E1C9_DERSI</name>
<accession>A0ACB8E1C9</accession>